<gene>
    <name evidence="2" type="ORF">FBUS_01189</name>
</gene>
<dbReference type="EMBL" id="LUCM01007662">
    <property type="protein sequence ID" value="KAA0189556.1"/>
    <property type="molecule type" value="Genomic_DNA"/>
</dbReference>
<dbReference type="Pfam" id="PF14956">
    <property type="entry name" value="DUF4505"/>
    <property type="match status" value="1"/>
</dbReference>
<evidence type="ECO:0000256" key="1">
    <source>
        <dbReference type="ARBA" id="ARBA00006322"/>
    </source>
</evidence>
<reference evidence="2" key="1">
    <citation type="submission" date="2019-05" db="EMBL/GenBank/DDBJ databases">
        <title>Annotation for the trematode Fasciolopsis buski.</title>
        <authorList>
            <person name="Choi Y.-J."/>
        </authorList>
    </citation>
    <scope>NUCLEOTIDE SEQUENCE</scope>
    <source>
        <strain evidence="2">HT</strain>
        <tissue evidence="2">Whole worm</tissue>
    </source>
</reference>
<dbReference type="InterPro" id="IPR028108">
    <property type="entry name" value="DUF4505"/>
</dbReference>
<evidence type="ECO:0000313" key="2">
    <source>
        <dbReference type="EMBL" id="KAA0189556.1"/>
    </source>
</evidence>
<protein>
    <submittedName>
        <fullName evidence="2">Uncharacterized protein</fullName>
    </submittedName>
</protein>
<dbReference type="OrthoDB" id="10260024at2759"/>
<dbReference type="AlphaFoldDB" id="A0A8E0RRC4"/>
<keyword evidence="3" id="KW-1185">Reference proteome</keyword>
<evidence type="ECO:0000313" key="3">
    <source>
        <dbReference type="Proteomes" id="UP000728185"/>
    </source>
</evidence>
<sequence>MVQIHILSKPLLTRYVFFGARHLCFYVQGQSPRPHVREYFYYVDHNGQLFLDDTRFKNFTSCFKDLTFLEFFFSRIQVNETERYENQFPFLSLCGRERNYLRCDDKPLVFVDLKQSLPDLKWYLLYASENTRKLRVPFAPEHLHMCPQSGRIYHPTNRQPKSGERQVYSDLSVGLLCSRLATNLSPNFQWTGPVSQDGPSEFLWERQSYKLSKMLSKLLHSNA</sequence>
<dbReference type="Proteomes" id="UP000728185">
    <property type="component" value="Unassembled WGS sequence"/>
</dbReference>
<proteinExistence type="inferred from homology"/>
<name>A0A8E0RRC4_9TREM</name>
<dbReference type="PANTHER" id="PTHR31449:SF3">
    <property type="entry name" value="UPF0598 PROTEIN C8ORF82"/>
    <property type="match status" value="1"/>
</dbReference>
<comment type="caution">
    <text evidence="2">The sequence shown here is derived from an EMBL/GenBank/DDBJ whole genome shotgun (WGS) entry which is preliminary data.</text>
</comment>
<comment type="similarity">
    <text evidence="1">Belongs to the UPF0598 family.</text>
</comment>
<accession>A0A8E0RRC4</accession>
<dbReference type="PANTHER" id="PTHR31449">
    <property type="entry name" value="UPF0598 PROTEIN C8ORF82"/>
    <property type="match status" value="1"/>
</dbReference>
<organism evidence="2 3">
    <name type="scientific">Fasciolopsis buskii</name>
    <dbReference type="NCBI Taxonomy" id="27845"/>
    <lineage>
        <taxon>Eukaryota</taxon>
        <taxon>Metazoa</taxon>
        <taxon>Spiralia</taxon>
        <taxon>Lophotrochozoa</taxon>
        <taxon>Platyhelminthes</taxon>
        <taxon>Trematoda</taxon>
        <taxon>Digenea</taxon>
        <taxon>Plagiorchiida</taxon>
        <taxon>Echinostomata</taxon>
        <taxon>Echinostomatoidea</taxon>
        <taxon>Fasciolidae</taxon>
        <taxon>Fasciolopsis</taxon>
    </lineage>
</organism>